<dbReference type="GO" id="GO:0003677">
    <property type="term" value="F:DNA binding"/>
    <property type="evidence" value="ECO:0007669"/>
    <property type="project" value="UniProtKB-KW"/>
</dbReference>
<evidence type="ECO:0000256" key="2">
    <source>
        <dbReference type="ARBA" id="ARBA00023172"/>
    </source>
</evidence>
<dbReference type="Gene3D" id="1.10.150.130">
    <property type="match status" value="1"/>
</dbReference>
<protein>
    <submittedName>
        <fullName evidence="3">Integrase</fullName>
    </submittedName>
</protein>
<dbReference type="RefSeq" id="WP_114014981.1">
    <property type="nucleotide sequence ID" value="NZ_QOIM01000026.1"/>
</dbReference>
<reference evidence="3 4" key="1">
    <citation type="submission" date="2018-06" db="EMBL/GenBank/DDBJ databases">
        <title>Streptomyces reniochalinae sp. nov. and Streptomyces diacarnus sp. nov. from marine sponges.</title>
        <authorList>
            <person name="Li L."/>
        </authorList>
    </citation>
    <scope>NUCLEOTIDE SEQUENCE [LARGE SCALE GENOMIC DNA]</scope>
    <source>
        <strain evidence="3 4">LHW50302</strain>
    </source>
</reference>
<proteinExistence type="predicted"/>
<keyword evidence="4" id="KW-1185">Reference proteome</keyword>
<gene>
    <name evidence="3" type="ORF">DQ392_08880</name>
</gene>
<dbReference type="GO" id="GO:0006310">
    <property type="term" value="P:DNA recombination"/>
    <property type="evidence" value="ECO:0007669"/>
    <property type="project" value="UniProtKB-KW"/>
</dbReference>
<comment type="caution">
    <text evidence="3">The sequence shown here is derived from an EMBL/GenBank/DDBJ whole genome shotgun (WGS) entry which is preliminary data.</text>
</comment>
<dbReference type="Gene3D" id="1.10.443.10">
    <property type="entry name" value="Intergrase catalytic core"/>
    <property type="match status" value="1"/>
</dbReference>
<evidence type="ECO:0000313" key="4">
    <source>
        <dbReference type="Proteomes" id="UP000253507"/>
    </source>
</evidence>
<sequence>MPYVEWRGNSIRVKWWAGEYLPSGKKKYESASGPERGVRFRSDTEAYDYGLDREHDVRHGTHIGRTNRSTPTDTYAWTWLDAQDLRPESVRMYTAIIKNWIAPYWKSQGVGDVTSLEYDAWKKSLTGHVSASYESSILSVFGMMMEDAVLAGFRADSPVVKRRRRGRYKKKPREKKRPLAVDTVYQLAVNAHTVWGYTGWTYIWTMAFTGMRTGELWGLRREFVPPNWPASDPDQERREESLPRYAVMPALRVQHQHQYVDGYPTFTGPKYESYRTLVVPPFLADMLSALTASHGHDVVFPSLSGGYLLSACNFGATYWHPISRGAPARVGRKDTARPEIPPVPAMSGKRIYLLRHGHKEWLEEDGHSETASEARMGHEVAGVKGLYSNVTPEMEKRIADTLQERWEKLTATGVWLPQFPIRLP</sequence>
<name>A0A367EVZ9_9ACTN</name>
<dbReference type="GO" id="GO:0015074">
    <property type="term" value="P:DNA integration"/>
    <property type="evidence" value="ECO:0007669"/>
    <property type="project" value="InterPro"/>
</dbReference>
<dbReference type="InterPro" id="IPR013762">
    <property type="entry name" value="Integrase-like_cat_sf"/>
</dbReference>
<dbReference type="InterPro" id="IPR010998">
    <property type="entry name" value="Integrase_recombinase_N"/>
</dbReference>
<keyword evidence="1" id="KW-0238">DNA-binding</keyword>
<dbReference type="Proteomes" id="UP000253507">
    <property type="component" value="Unassembled WGS sequence"/>
</dbReference>
<evidence type="ECO:0000313" key="3">
    <source>
        <dbReference type="EMBL" id="RCG21812.1"/>
    </source>
</evidence>
<organism evidence="3 4">
    <name type="scientific">Streptomyces reniochalinae</name>
    <dbReference type="NCBI Taxonomy" id="2250578"/>
    <lineage>
        <taxon>Bacteria</taxon>
        <taxon>Bacillati</taxon>
        <taxon>Actinomycetota</taxon>
        <taxon>Actinomycetes</taxon>
        <taxon>Kitasatosporales</taxon>
        <taxon>Streptomycetaceae</taxon>
        <taxon>Streptomyces</taxon>
    </lineage>
</organism>
<dbReference type="AlphaFoldDB" id="A0A367EVZ9"/>
<dbReference type="SUPFAM" id="SSF56349">
    <property type="entry name" value="DNA breaking-rejoining enzymes"/>
    <property type="match status" value="1"/>
</dbReference>
<dbReference type="InterPro" id="IPR011010">
    <property type="entry name" value="DNA_brk_join_enz"/>
</dbReference>
<evidence type="ECO:0000256" key="1">
    <source>
        <dbReference type="ARBA" id="ARBA00023125"/>
    </source>
</evidence>
<dbReference type="OrthoDB" id="4529782at2"/>
<accession>A0A367EVZ9</accession>
<dbReference type="EMBL" id="QOIM01000026">
    <property type="protein sequence ID" value="RCG21812.1"/>
    <property type="molecule type" value="Genomic_DNA"/>
</dbReference>
<keyword evidence="2" id="KW-0233">DNA recombination</keyword>